<proteinExistence type="predicted"/>
<comment type="caution">
    <text evidence="2">The sequence shown here is derived from an EMBL/GenBank/DDBJ whole genome shotgun (WGS) entry which is preliminary data.</text>
</comment>
<dbReference type="InterPro" id="IPR010730">
    <property type="entry name" value="HET"/>
</dbReference>
<dbReference type="Pfam" id="PF06985">
    <property type="entry name" value="HET"/>
    <property type="match status" value="1"/>
</dbReference>
<evidence type="ECO:0000313" key="3">
    <source>
        <dbReference type="Proteomes" id="UP001301958"/>
    </source>
</evidence>
<name>A0AAN7BFD9_9PEZI</name>
<reference evidence="2" key="2">
    <citation type="submission" date="2023-05" db="EMBL/GenBank/DDBJ databases">
        <authorList>
            <consortium name="Lawrence Berkeley National Laboratory"/>
            <person name="Steindorff A."/>
            <person name="Hensen N."/>
            <person name="Bonometti L."/>
            <person name="Westerberg I."/>
            <person name="Brannstrom I.O."/>
            <person name="Guillou S."/>
            <person name="Cros-Aarteil S."/>
            <person name="Calhoun S."/>
            <person name="Haridas S."/>
            <person name="Kuo A."/>
            <person name="Mondo S."/>
            <person name="Pangilinan J."/>
            <person name="Riley R."/>
            <person name="Labutti K."/>
            <person name="Andreopoulos B."/>
            <person name="Lipzen A."/>
            <person name="Chen C."/>
            <person name="Yanf M."/>
            <person name="Daum C."/>
            <person name="Ng V."/>
            <person name="Clum A."/>
            <person name="Ohm R."/>
            <person name="Martin F."/>
            <person name="Silar P."/>
            <person name="Natvig D."/>
            <person name="Lalanne C."/>
            <person name="Gautier V."/>
            <person name="Ament-Velasquez S.L."/>
            <person name="Kruys A."/>
            <person name="Hutchinson M.I."/>
            <person name="Powell A.J."/>
            <person name="Barry K."/>
            <person name="Miller A.N."/>
            <person name="Grigoriev I.V."/>
            <person name="Debuchy R."/>
            <person name="Gladieux P."/>
            <person name="Thoren M.H."/>
            <person name="Johannesson H."/>
        </authorList>
    </citation>
    <scope>NUCLEOTIDE SEQUENCE</scope>
    <source>
        <strain evidence="2">CBS 990.96</strain>
    </source>
</reference>
<reference evidence="2" key="1">
    <citation type="journal article" date="2023" name="Mol. Phylogenet. Evol.">
        <title>Genome-scale phylogeny and comparative genomics of the fungal order Sordariales.</title>
        <authorList>
            <person name="Hensen N."/>
            <person name="Bonometti L."/>
            <person name="Westerberg I."/>
            <person name="Brannstrom I.O."/>
            <person name="Guillou S."/>
            <person name="Cros-Aarteil S."/>
            <person name="Calhoun S."/>
            <person name="Haridas S."/>
            <person name="Kuo A."/>
            <person name="Mondo S."/>
            <person name="Pangilinan J."/>
            <person name="Riley R."/>
            <person name="LaButti K."/>
            <person name="Andreopoulos B."/>
            <person name="Lipzen A."/>
            <person name="Chen C."/>
            <person name="Yan M."/>
            <person name="Daum C."/>
            <person name="Ng V."/>
            <person name="Clum A."/>
            <person name="Steindorff A."/>
            <person name="Ohm R.A."/>
            <person name="Martin F."/>
            <person name="Silar P."/>
            <person name="Natvig D.O."/>
            <person name="Lalanne C."/>
            <person name="Gautier V."/>
            <person name="Ament-Velasquez S.L."/>
            <person name="Kruys A."/>
            <person name="Hutchinson M.I."/>
            <person name="Powell A.J."/>
            <person name="Barry K."/>
            <person name="Miller A.N."/>
            <person name="Grigoriev I.V."/>
            <person name="Debuchy R."/>
            <person name="Gladieux P."/>
            <person name="Hiltunen Thoren M."/>
            <person name="Johannesson H."/>
        </authorList>
    </citation>
    <scope>NUCLEOTIDE SEQUENCE</scope>
    <source>
        <strain evidence="2">CBS 990.96</strain>
    </source>
</reference>
<evidence type="ECO:0000259" key="1">
    <source>
        <dbReference type="Pfam" id="PF06985"/>
    </source>
</evidence>
<dbReference type="PANTHER" id="PTHR24148">
    <property type="entry name" value="ANKYRIN REPEAT DOMAIN-CONTAINING PROTEIN 39 HOMOLOG-RELATED"/>
    <property type="match status" value="1"/>
</dbReference>
<dbReference type="Proteomes" id="UP001301958">
    <property type="component" value="Unassembled WGS sequence"/>
</dbReference>
<dbReference type="EMBL" id="MU865544">
    <property type="protein sequence ID" value="KAK4221467.1"/>
    <property type="molecule type" value="Genomic_DNA"/>
</dbReference>
<gene>
    <name evidence="2" type="ORF">QBC38DRAFT_126157</name>
</gene>
<feature type="domain" description="Heterokaryon incompatibility" evidence="1">
    <location>
        <begin position="167"/>
        <end position="299"/>
    </location>
</feature>
<protein>
    <submittedName>
        <fullName evidence="2">Heterokaryon incompatibility protein-domain-containing protein</fullName>
    </submittedName>
</protein>
<evidence type="ECO:0000313" key="2">
    <source>
        <dbReference type="EMBL" id="KAK4221467.1"/>
    </source>
</evidence>
<organism evidence="2 3">
    <name type="scientific">Podospora fimiseda</name>
    <dbReference type="NCBI Taxonomy" id="252190"/>
    <lineage>
        <taxon>Eukaryota</taxon>
        <taxon>Fungi</taxon>
        <taxon>Dikarya</taxon>
        <taxon>Ascomycota</taxon>
        <taxon>Pezizomycotina</taxon>
        <taxon>Sordariomycetes</taxon>
        <taxon>Sordariomycetidae</taxon>
        <taxon>Sordariales</taxon>
        <taxon>Podosporaceae</taxon>
        <taxon>Podospora</taxon>
    </lineage>
</organism>
<dbReference type="PANTHER" id="PTHR24148:SF81">
    <property type="entry name" value="HETEROKARYON INCOMPATIBILITY DOMAIN-CONTAINING PROTEIN"/>
    <property type="match status" value="1"/>
</dbReference>
<sequence>MVSTSWHETTCSRPDVSLVDEVPFCMSCGSLGSLDDLQASQAPPPFPVPSAPRNRLSVSWPASVDYTSSCDGLNGQDVTDLVTNVIADIDVSAGGDIKVEDDNLSDAESEASSAGTLEPSLYQEDLILPEELVGKDKIRILRLSKGKGSEPLHGSLEVHELKYFPEYEALSYTWANSAGNVQRTKKFYLGSAWSVFPITANCEAALRSLRLPTKERYIWVDALCINQFSILERSHQAQLMPVIYSTAQRVLIYLGDDEPELDMASKHLDLYQRDWANEWKYLSDILKRPYFFRSWIIQEIASARSALVTDGTSWRVWPIFDKNTDTTGDLFLPWLRDSDNRKYLYKGPSDLVQLMIDSWASQVYDPRDKVFSLLGVIPGAAAEGLVADYSRTVEQVYTGFAAFALAKHRATDILKYAGGYTKSPRLPSWVPDWHLLSRDWDIMANIKSFHSRNGQHKLMIINKICQSRTEPICQPWSINDNEFLPGIKVHSSTGSLSLVGIKIADMSADDWKYMHVPKDVASAIWRGTKKNQEESEETFTPRKRQQRDKILGSTTFMGESLFVTGPPTALPGDSVFFLHGVDQPVILRRKSDSEPIYSLVGTCCVRIQTGISLRMGKYSRLETPGWRRRLSDQYHNWSILDMPDYLTLPVGRSELYADLHNALHSINANPAYFSPSSMTQREEPVIDLAGPVVEFIMDDGSGGADGQDNNKPPWESTVISEQCLDLLQTLAKHAEDIWTRKVQELFPMLFLVPSTRKFDLMAPVVPMLEELESKLNNQAGLWQEVLSRVDARRQMLPGIELGEEIKAEYLRRTGEFEASAERGRIATGKLKLDDEYDYLDAFEGVKGMTARIRAIYTARGVEEGSRNWNLMISGETTNNRHEGEDGSDANVRETAGECPLWYRCCYNGAEWWGMMRWKQLEIAAGYLRGCVNSGGGGEDVDVDVLEKYMEEIKIWKEKYEMAALEAGFAKKAVGVVMKRREEYIRLMKSDWTPVVII</sequence>
<dbReference type="InterPro" id="IPR052895">
    <property type="entry name" value="HetReg/Transcr_Mod"/>
</dbReference>
<keyword evidence="3" id="KW-1185">Reference proteome</keyword>
<accession>A0AAN7BFD9</accession>
<dbReference type="AlphaFoldDB" id="A0AAN7BFD9"/>